<dbReference type="OrthoDB" id="9914487at2"/>
<keyword evidence="3" id="KW-1185">Reference proteome</keyword>
<evidence type="ECO:0000256" key="1">
    <source>
        <dbReference type="SAM" id="SignalP"/>
    </source>
</evidence>
<evidence type="ECO:0000313" key="3">
    <source>
        <dbReference type="Proteomes" id="UP000318709"/>
    </source>
</evidence>
<proteinExistence type="predicted"/>
<dbReference type="AlphaFoldDB" id="A0A4Y6U835"/>
<dbReference type="Proteomes" id="UP000318709">
    <property type="component" value="Chromosome"/>
</dbReference>
<dbReference type="RefSeq" id="WP_149498260.1">
    <property type="nucleotide sequence ID" value="NZ_CP038231.1"/>
</dbReference>
<gene>
    <name evidence="2" type="ORF">E3E12_04610</name>
</gene>
<dbReference type="KEGG" id="swf:E3E12_04610"/>
<reference evidence="2 3" key="1">
    <citation type="submission" date="2019-03" db="EMBL/GenBank/DDBJ databases">
        <title>The complete genome sequence of Swingsia_sp. F3b2 LMG30590(T).</title>
        <authorList>
            <person name="Chua K.-O."/>
            <person name="Chan K.-G."/>
            <person name="See-Too W.-S."/>
        </authorList>
    </citation>
    <scope>NUCLEOTIDE SEQUENCE [LARGE SCALE GENOMIC DNA]</scope>
    <source>
        <strain evidence="2 3">F3b2</strain>
    </source>
</reference>
<protein>
    <recommendedName>
        <fullName evidence="4">WG repeat-containing protein</fullName>
    </recommendedName>
</protein>
<keyword evidence="1" id="KW-0732">Signal</keyword>
<feature type="chain" id="PRO_5023101098" description="WG repeat-containing protein" evidence="1">
    <location>
        <begin position="27"/>
        <end position="166"/>
    </location>
</feature>
<organism evidence="2 3">
    <name type="scientific">Formicincola oecophyllae</name>
    <dbReference type="NCBI Taxonomy" id="2558361"/>
    <lineage>
        <taxon>Bacteria</taxon>
        <taxon>Pseudomonadati</taxon>
        <taxon>Pseudomonadota</taxon>
        <taxon>Alphaproteobacteria</taxon>
        <taxon>Acetobacterales</taxon>
        <taxon>Acetobacteraceae</taxon>
        <taxon>Formicincola</taxon>
    </lineage>
</organism>
<evidence type="ECO:0008006" key="4">
    <source>
        <dbReference type="Google" id="ProtNLM"/>
    </source>
</evidence>
<dbReference type="InterPro" id="IPR048910">
    <property type="entry name" value="Bflower_2"/>
</dbReference>
<feature type="signal peptide" evidence="1">
    <location>
        <begin position="1"/>
        <end position="26"/>
    </location>
</feature>
<dbReference type="Pfam" id="PF21785">
    <property type="entry name" value="Bflower_2"/>
    <property type="match status" value="1"/>
</dbReference>
<evidence type="ECO:0000313" key="2">
    <source>
        <dbReference type="EMBL" id="QDH13593.2"/>
    </source>
</evidence>
<dbReference type="EMBL" id="CP038231">
    <property type="protein sequence ID" value="QDH13593.2"/>
    <property type="molecule type" value="Genomic_DNA"/>
</dbReference>
<name>A0A4Y6U835_9PROT</name>
<sequence>MKSGFLKGRGLVALLLGLALPPQALAQTASGGLGQETGTVMAPAPTATLPERPDAHLAHVTEQGWVLNAHDMMIARIRPDGTIAGREGQYLGHLWPDGRVTDPERYVLATMDATGRVMSYRHSHLGYVSDQGIVRDAQGFPIGVVPARHRVEGMVILLAGHGIEFP</sequence>
<accession>A0A4Y6U835</accession>